<dbReference type="InterPro" id="IPR011712">
    <property type="entry name" value="Sig_transdc_His_kin_sub3_dim/P"/>
</dbReference>
<evidence type="ECO:0000256" key="5">
    <source>
        <dbReference type="ARBA" id="ARBA00017322"/>
    </source>
</evidence>
<comment type="subcellular location">
    <subcellularLocation>
        <location evidence="3">Cytoplasm</location>
    </subcellularLocation>
</comment>
<evidence type="ECO:0000256" key="13">
    <source>
        <dbReference type="ARBA" id="ARBA00023014"/>
    </source>
</evidence>
<keyword evidence="10 17" id="KW-0418">Kinase</keyword>
<evidence type="ECO:0000256" key="10">
    <source>
        <dbReference type="ARBA" id="ARBA00022777"/>
    </source>
</evidence>
<evidence type="ECO:0000256" key="4">
    <source>
        <dbReference type="ARBA" id="ARBA00012438"/>
    </source>
</evidence>
<dbReference type="InterPro" id="IPR050482">
    <property type="entry name" value="Sensor_HK_TwoCompSys"/>
</dbReference>
<comment type="catalytic activity">
    <reaction evidence="1">
        <text>ATP + protein L-histidine = ADP + protein N-phospho-L-histidine.</text>
        <dbReference type="EC" id="2.7.13.3"/>
    </reaction>
</comment>
<keyword evidence="18" id="KW-1185">Reference proteome</keyword>
<dbReference type="Gene3D" id="3.30.565.10">
    <property type="entry name" value="Histidine kinase-like ATPase, C-terminal domain"/>
    <property type="match status" value="1"/>
</dbReference>
<evidence type="ECO:0000256" key="15">
    <source>
        <dbReference type="ARBA" id="ARBA00030800"/>
    </source>
</evidence>
<dbReference type="SUPFAM" id="SSF55874">
    <property type="entry name" value="ATPase domain of HSP90 chaperone/DNA topoisomerase II/histidine kinase"/>
    <property type="match status" value="1"/>
</dbReference>
<reference evidence="18" key="1">
    <citation type="journal article" date="2019" name="Int. J. Syst. Evol. Microbiol.">
        <title>The Global Catalogue of Microorganisms (GCM) 10K type strain sequencing project: providing services to taxonomists for standard genome sequencing and annotation.</title>
        <authorList>
            <consortium name="The Broad Institute Genomics Platform"/>
            <consortium name="The Broad Institute Genome Sequencing Center for Infectious Disease"/>
            <person name="Wu L."/>
            <person name="Ma J."/>
        </authorList>
    </citation>
    <scope>NUCLEOTIDE SEQUENCE [LARGE SCALE GENOMIC DNA]</scope>
    <source>
        <strain evidence="18">CGMCC 4.7645</strain>
    </source>
</reference>
<keyword evidence="12" id="KW-0902">Two-component regulatory system</keyword>
<keyword evidence="9" id="KW-0479">Metal-binding</keyword>
<dbReference type="InterPro" id="IPR005467">
    <property type="entry name" value="His_kinase_dom"/>
</dbReference>
<evidence type="ECO:0000256" key="8">
    <source>
        <dbReference type="ARBA" id="ARBA00022679"/>
    </source>
</evidence>
<keyword evidence="8" id="KW-0808">Transferase</keyword>
<dbReference type="SMART" id="SM00387">
    <property type="entry name" value="HATPase_c"/>
    <property type="match status" value="1"/>
</dbReference>
<dbReference type="Pfam" id="PF07730">
    <property type="entry name" value="HisKA_3"/>
    <property type="match status" value="1"/>
</dbReference>
<dbReference type="PROSITE" id="PS50109">
    <property type="entry name" value="HIS_KIN"/>
    <property type="match status" value="1"/>
</dbReference>
<evidence type="ECO:0000256" key="7">
    <source>
        <dbReference type="ARBA" id="ARBA00022490"/>
    </source>
</evidence>
<name>A0ABW5G3H8_9PSEU</name>
<evidence type="ECO:0000313" key="17">
    <source>
        <dbReference type="EMBL" id="MFD2420914.1"/>
    </source>
</evidence>
<feature type="domain" description="Histidine kinase" evidence="16">
    <location>
        <begin position="97"/>
        <end position="187"/>
    </location>
</feature>
<dbReference type="Pfam" id="PF02518">
    <property type="entry name" value="HATPase_c"/>
    <property type="match status" value="1"/>
</dbReference>
<keyword evidence="13" id="KW-0411">Iron-sulfur</keyword>
<evidence type="ECO:0000256" key="9">
    <source>
        <dbReference type="ARBA" id="ARBA00022723"/>
    </source>
</evidence>
<evidence type="ECO:0000256" key="6">
    <source>
        <dbReference type="ARBA" id="ARBA00022485"/>
    </source>
</evidence>
<dbReference type="EC" id="2.7.13.3" evidence="4"/>
<evidence type="ECO:0000313" key="18">
    <source>
        <dbReference type="Proteomes" id="UP001597417"/>
    </source>
</evidence>
<keyword evidence="6" id="KW-0004">4Fe-4S</keyword>
<evidence type="ECO:0000256" key="1">
    <source>
        <dbReference type="ARBA" id="ARBA00000085"/>
    </source>
</evidence>
<dbReference type="PANTHER" id="PTHR24421">
    <property type="entry name" value="NITRATE/NITRITE SENSOR PROTEIN NARX-RELATED"/>
    <property type="match status" value="1"/>
</dbReference>
<dbReference type="InterPro" id="IPR036890">
    <property type="entry name" value="HATPase_C_sf"/>
</dbReference>
<dbReference type="GO" id="GO:0016301">
    <property type="term" value="F:kinase activity"/>
    <property type="evidence" value="ECO:0007669"/>
    <property type="project" value="UniProtKB-KW"/>
</dbReference>
<sequence>MDYIIVREFGRAISRELHDDIAQGIAASVTRMELGTHYLDSGDSAAARAKWMEAREIARRTLVVSKRLATRARAFFTGDVPVIGEAMEDWHKPPREELYLILREALSNALGHSGADTITIRLSLDKDQLTATVEDDGGGIPADRADSVASLGLRSIFERAELLGGSVALRSAPAEGTRVEVTLPVPLGRSGTS</sequence>
<protein>
    <recommendedName>
        <fullName evidence="5">Oxygen sensor histidine kinase NreB</fullName>
        <ecNumber evidence="4">2.7.13.3</ecNumber>
    </recommendedName>
    <alternativeName>
        <fullName evidence="15">Nitrogen regulation protein B</fullName>
    </alternativeName>
</protein>
<dbReference type="InterPro" id="IPR003594">
    <property type="entry name" value="HATPase_dom"/>
</dbReference>
<accession>A0ABW5G3H8</accession>
<evidence type="ECO:0000256" key="2">
    <source>
        <dbReference type="ARBA" id="ARBA00001966"/>
    </source>
</evidence>
<proteinExistence type="predicted"/>
<evidence type="ECO:0000256" key="14">
    <source>
        <dbReference type="ARBA" id="ARBA00024827"/>
    </source>
</evidence>
<evidence type="ECO:0000256" key="3">
    <source>
        <dbReference type="ARBA" id="ARBA00004496"/>
    </source>
</evidence>
<evidence type="ECO:0000256" key="11">
    <source>
        <dbReference type="ARBA" id="ARBA00023004"/>
    </source>
</evidence>
<dbReference type="CDD" id="cd16917">
    <property type="entry name" value="HATPase_UhpB-NarQ-NarX-like"/>
    <property type="match status" value="1"/>
</dbReference>
<comment type="function">
    <text evidence="14">Member of the two-component regulatory system NreB/NreC involved in the control of dissimilatory nitrate/nitrite reduction in response to oxygen. NreB functions as a direct oxygen sensor histidine kinase which is autophosphorylated, in the absence of oxygen, probably at the conserved histidine residue, and transfers its phosphate group probably to a conserved aspartate residue of NreC. NreB/NreC activates the expression of the nitrate (narGHJI) and nitrite (nir) reductase operons, as well as the putative nitrate transporter gene narT.</text>
</comment>
<keyword evidence="11" id="KW-0408">Iron</keyword>
<evidence type="ECO:0000259" key="16">
    <source>
        <dbReference type="PROSITE" id="PS50109"/>
    </source>
</evidence>
<gene>
    <name evidence="17" type="ORF">ACFSXZ_31750</name>
</gene>
<dbReference type="InterPro" id="IPR004358">
    <property type="entry name" value="Sig_transdc_His_kin-like_C"/>
</dbReference>
<evidence type="ECO:0000256" key="12">
    <source>
        <dbReference type="ARBA" id="ARBA00023012"/>
    </source>
</evidence>
<dbReference type="EMBL" id="JBHUKR010000021">
    <property type="protein sequence ID" value="MFD2420914.1"/>
    <property type="molecule type" value="Genomic_DNA"/>
</dbReference>
<comment type="cofactor">
    <cofactor evidence="2">
        <name>[4Fe-4S] cluster</name>
        <dbReference type="ChEBI" id="CHEBI:49883"/>
    </cofactor>
</comment>
<keyword evidence="7" id="KW-0963">Cytoplasm</keyword>
<organism evidence="17 18">
    <name type="scientific">Amycolatopsis pigmentata</name>
    <dbReference type="NCBI Taxonomy" id="450801"/>
    <lineage>
        <taxon>Bacteria</taxon>
        <taxon>Bacillati</taxon>
        <taxon>Actinomycetota</taxon>
        <taxon>Actinomycetes</taxon>
        <taxon>Pseudonocardiales</taxon>
        <taxon>Pseudonocardiaceae</taxon>
        <taxon>Amycolatopsis</taxon>
    </lineage>
</organism>
<dbReference type="RefSeq" id="WP_378269217.1">
    <property type="nucleotide sequence ID" value="NZ_JBHUKR010000021.1"/>
</dbReference>
<dbReference type="Gene3D" id="1.20.5.1930">
    <property type="match status" value="1"/>
</dbReference>
<dbReference type="Proteomes" id="UP001597417">
    <property type="component" value="Unassembled WGS sequence"/>
</dbReference>
<comment type="caution">
    <text evidence="17">The sequence shown here is derived from an EMBL/GenBank/DDBJ whole genome shotgun (WGS) entry which is preliminary data.</text>
</comment>
<dbReference type="PRINTS" id="PR00344">
    <property type="entry name" value="BCTRLSENSOR"/>
</dbReference>